<dbReference type="RefSeq" id="WP_184278442.1">
    <property type="nucleotide sequence ID" value="NZ_JACHLJ010000001.1"/>
</dbReference>
<comment type="caution">
    <text evidence="2">The sequence shown here is derived from an EMBL/GenBank/DDBJ whole genome shotgun (WGS) entry which is preliminary data.</text>
</comment>
<feature type="region of interest" description="Disordered" evidence="1">
    <location>
        <begin position="22"/>
        <end position="42"/>
    </location>
</feature>
<protein>
    <submittedName>
        <fullName evidence="2">Uncharacterized protein</fullName>
    </submittedName>
</protein>
<evidence type="ECO:0000256" key="1">
    <source>
        <dbReference type="SAM" id="MobiDB-lite"/>
    </source>
</evidence>
<name>A0A7W9FSR0_BREVE</name>
<reference evidence="2 3" key="1">
    <citation type="submission" date="2020-08" db="EMBL/GenBank/DDBJ databases">
        <title>Functional genomics of gut bacteria from endangered species of beetles.</title>
        <authorList>
            <person name="Carlos-Shanley C."/>
        </authorList>
    </citation>
    <scope>NUCLEOTIDE SEQUENCE [LARGE SCALE GENOMIC DNA]</scope>
    <source>
        <strain evidence="2 3">S00192</strain>
    </source>
</reference>
<dbReference type="Proteomes" id="UP000556201">
    <property type="component" value="Unassembled WGS sequence"/>
</dbReference>
<dbReference type="EMBL" id="JACHLJ010000001">
    <property type="protein sequence ID" value="MBB5770842.1"/>
    <property type="molecule type" value="Genomic_DNA"/>
</dbReference>
<evidence type="ECO:0000313" key="3">
    <source>
        <dbReference type="Proteomes" id="UP000556201"/>
    </source>
</evidence>
<gene>
    <name evidence="2" type="ORF">HNP47_000811</name>
</gene>
<organism evidence="2 3">
    <name type="scientific">Brevundimonas vesicularis</name>
    <name type="common">Pseudomonas vesicularis</name>
    <dbReference type="NCBI Taxonomy" id="41276"/>
    <lineage>
        <taxon>Bacteria</taxon>
        <taxon>Pseudomonadati</taxon>
        <taxon>Pseudomonadota</taxon>
        <taxon>Alphaproteobacteria</taxon>
        <taxon>Caulobacterales</taxon>
        <taxon>Caulobacteraceae</taxon>
        <taxon>Brevundimonas</taxon>
    </lineage>
</organism>
<accession>A0A7W9FSR0</accession>
<sequence>MMVTAQERDIIRAAARIKSAQRKEAKAKIKGERKARGTATRGRETDTGFLAFLRRQPCAVRHMGGCDGPVEAAHVRYSDAAAGSVNPGMQRRNHDRHCNPLCHHHHQHDQHKRNERAFWAAAGLDAYASAAQYYAEYQGAAPSSNREG</sequence>
<evidence type="ECO:0000313" key="2">
    <source>
        <dbReference type="EMBL" id="MBB5770842.1"/>
    </source>
</evidence>
<dbReference type="AlphaFoldDB" id="A0A7W9FSR0"/>
<proteinExistence type="predicted"/>